<feature type="region of interest" description="Disordered" evidence="1">
    <location>
        <begin position="109"/>
        <end position="152"/>
    </location>
</feature>
<evidence type="ECO:0008006" key="3">
    <source>
        <dbReference type="Google" id="ProtNLM"/>
    </source>
</evidence>
<dbReference type="InterPro" id="IPR039537">
    <property type="entry name" value="Retrotran_Ty1/copia-like"/>
</dbReference>
<comment type="caution">
    <text evidence="2">The sequence shown here is derived from an EMBL/GenBank/DDBJ whole genome shotgun (WGS) entry which is preliminary data.</text>
</comment>
<reference evidence="2" key="1">
    <citation type="journal article" date="2019" name="Sci. Rep.">
        <title>Draft genome of Tanacetum cinerariifolium, the natural source of mosquito coil.</title>
        <authorList>
            <person name="Yamashiro T."/>
            <person name="Shiraishi A."/>
            <person name="Satake H."/>
            <person name="Nakayama K."/>
        </authorList>
    </citation>
    <scope>NUCLEOTIDE SEQUENCE</scope>
</reference>
<evidence type="ECO:0000313" key="2">
    <source>
        <dbReference type="EMBL" id="GEU87127.1"/>
    </source>
</evidence>
<protein>
    <recommendedName>
        <fullName evidence="3">Reverse transcriptase Ty1/copia-type domain-containing protein</fullName>
    </recommendedName>
</protein>
<gene>
    <name evidence="2" type="ORF">Tci_059105</name>
</gene>
<evidence type="ECO:0000256" key="1">
    <source>
        <dbReference type="SAM" id="MobiDB-lite"/>
    </source>
</evidence>
<proteinExistence type="predicted"/>
<accession>A0A6L2NNE9</accession>
<name>A0A6L2NNE9_TANCI</name>
<feature type="compositionally biased region" description="Basic residues" evidence="1">
    <location>
        <begin position="124"/>
        <end position="134"/>
    </location>
</feature>
<dbReference type="EMBL" id="BKCJ010009472">
    <property type="protein sequence ID" value="GEU87127.1"/>
    <property type="molecule type" value="Genomic_DNA"/>
</dbReference>
<organism evidence="2">
    <name type="scientific">Tanacetum cinerariifolium</name>
    <name type="common">Dalmatian daisy</name>
    <name type="synonym">Chrysanthemum cinerariifolium</name>
    <dbReference type="NCBI Taxonomy" id="118510"/>
    <lineage>
        <taxon>Eukaryota</taxon>
        <taxon>Viridiplantae</taxon>
        <taxon>Streptophyta</taxon>
        <taxon>Embryophyta</taxon>
        <taxon>Tracheophyta</taxon>
        <taxon>Spermatophyta</taxon>
        <taxon>Magnoliopsida</taxon>
        <taxon>eudicotyledons</taxon>
        <taxon>Gunneridae</taxon>
        <taxon>Pentapetalae</taxon>
        <taxon>asterids</taxon>
        <taxon>campanulids</taxon>
        <taxon>Asterales</taxon>
        <taxon>Asteraceae</taxon>
        <taxon>Asteroideae</taxon>
        <taxon>Anthemideae</taxon>
        <taxon>Anthemidinae</taxon>
        <taxon>Tanacetum</taxon>
    </lineage>
</organism>
<sequence length="515" mass="58028">MKQKGNKKDQSCHCGILQDVEDNTYLVKMVPSVSRSSCSKNKEVEVEEYHRNLLLSKNKKHMSSECNNVKVATQNVNAIVVCAMCKQCLISTNHDVCLLNYVNDMNSHGKKQKENVSNNENQKKQKPKVIKPKKVGSNERLASHKPSKPRSFLRWSPTGRLFDLKGKIIASSKSESQSDCSNGDNSCTSNPLEPTIKRNLKLLINFIWMFLGTVRFGNDHVATLVEATRTMLIFSRAPLFLWAEAIATACYTQNRFIIYCRFNKTPYELINGRKLDISFLYVFGALCYPNIDREDIGKLGAKAMAFKQSSLKPELQSMTCGQISSRLDLTYAPLTITTQQPTKGELGLLFEAMYDDYIGFIDADHPSHVYKLKKALYGLKQAPRAWHFNDDILVPLRNVDDGEMTFFLGLQVNQSPCGIFINQSNYVLEILKKYGMESCDPISTPMEIIDKLDLDQNGALVVATKYRSMIGCKDTFKSTFGGAQFLSEMLVSWSLKKQDYTALSTAKAEYVSISA</sequence>
<dbReference type="PANTHER" id="PTHR42648:SF18">
    <property type="entry name" value="RETROTRANSPOSON, UNCLASSIFIED-LIKE PROTEIN"/>
    <property type="match status" value="1"/>
</dbReference>
<dbReference type="AlphaFoldDB" id="A0A6L2NNE9"/>
<dbReference type="PANTHER" id="PTHR42648">
    <property type="entry name" value="TRANSPOSASE, PUTATIVE-RELATED"/>
    <property type="match status" value="1"/>
</dbReference>